<feature type="domain" description="Alpha/beta hydrolase fold-3" evidence="2">
    <location>
        <begin position="85"/>
        <end position="293"/>
    </location>
</feature>
<accession>A0ABQ3VFI0</accession>
<dbReference type="InterPro" id="IPR013094">
    <property type="entry name" value="AB_hydrolase_3"/>
</dbReference>
<dbReference type="Proteomes" id="UP000635565">
    <property type="component" value="Unassembled WGS sequence"/>
</dbReference>
<evidence type="ECO:0000313" key="4">
    <source>
        <dbReference type="Proteomes" id="UP000635565"/>
    </source>
</evidence>
<keyword evidence="4" id="KW-1185">Reference proteome</keyword>
<keyword evidence="1" id="KW-0378">Hydrolase</keyword>
<sequence length="322" mass="35097">MTTRPLVDPELAAILDQIPTVELTEEIVKQVRAMERTTSSQQLPNLPTFPDIEVTERFVPGPEGAPEVRVLVYRPITVEGPRSSLLWMHGGGYIMGTPENEDLLVKSMVSAIGCVAVSVDYRLAPETRHPGPVEDCYAALKWLHTHASELGVDPTRIATGGSSAGGGLAAALGLLARDRGEIPLAFQLLIAPMLDDRTCTLAEPHPYTGEFIWRRENNRFGWTSLLGQEPGLPDVSPYAAAARAEHLEGLPPTFINVGALDLFLEEDLEYARHLTRAGVPTEFHIYPGAYHGFRMVADAQVTQTAARDQLAALKRALGDPNH</sequence>
<evidence type="ECO:0000256" key="1">
    <source>
        <dbReference type="ARBA" id="ARBA00022801"/>
    </source>
</evidence>
<name>A0ABQ3VFI0_9CHLR</name>
<gene>
    <name evidence="3" type="primary">aes_1</name>
    <name evidence="3" type="ORF">KSZ_29200</name>
</gene>
<organism evidence="3 4">
    <name type="scientific">Dictyobacter formicarum</name>
    <dbReference type="NCBI Taxonomy" id="2778368"/>
    <lineage>
        <taxon>Bacteria</taxon>
        <taxon>Bacillati</taxon>
        <taxon>Chloroflexota</taxon>
        <taxon>Ktedonobacteria</taxon>
        <taxon>Ktedonobacterales</taxon>
        <taxon>Dictyobacteraceae</taxon>
        <taxon>Dictyobacter</taxon>
    </lineage>
</organism>
<comment type="caution">
    <text evidence="3">The sequence shown here is derived from an EMBL/GenBank/DDBJ whole genome shotgun (WGS) entry which is preliminary data.</text>
</comment>
<dbReference type="PANTHER" id="PTHR48081">
    <property type="entry name" value="AB HYDROLASE SUPERFAMILY PROTEIN C4A8.06C"/>
    <property type="match status" value="1"/>
</dbReference>
<reference evidence="3 4" key="1">
    <citation type="journal article" date="2021" name="Int. J. Syst. Evol. Microbiol.">
        <title>Reticulibacter mediterranei gen. nov., sp. nov., within the new family Reticulibacteraceae fam. nov., and Ktedonospora formicarum gen. nov., sp. nov., Ktedonobacter robiniae sp. nov., Dictyobacter formicarum sp. nov. and Dictyobacter arantiisoli sp. nov., belonging to the class Ktedonobacteria.</title>
        <authorList>
            <person name="Yabe S."/>
            <person name="Zheng Y."/>
            <person name="Wang C.M."/>
            <person name="Sakai Y."/>
            <person name="Abe K."/>
            <person name="Yokota A."/>
            <person name="Donadio S."/>
            <person name="Cavaletti L."/>
            <person name="Monciardini P."/>
        </authorList>
    </citation>
    <scope>NUCLEOTIDE SEQUENCE [LARGE SCALE GENOMIC DNA]</scope>
    <source>
        <strain evidence="3 4">SOSP1-9</strain>
    </source>
</reference>
<evidence type="ECO:0000313" key="3">
    <source>
        <dbReference type="EMBL" id="GHO84914.1"/>
    </source>
</evidence>
<proteinExistence type="predicted"/>
<dbReference type="InterPro" id="IPR050300">
    <property type="entry name" value="GDXG_lipolytic_enzyme"/>
</dbReference>
<dbReference type="Gene3D" id="3.40.50.1820">
    <property type="entry name" value="alpha/beta hydrolase"/>
    <property type="match status" value="1"/>
</dbReference>
<dbReference type="PANTHER" id="PTHR48081:SF8">
    <property type="entry name" value="ALPHA_BETA HYDROLASE FOLD-3 DOMAIN-CONTAINING PROTEIN-RELATED"/>
    <property type="match status" value="1"/>
</dbReference>
<protein>
    <submittedName>
        <fullName evidence="3">Esterase</fullName>
    </submittedName>
</protein>
<dbReference type="EMBL" id="BNJJ01000007">
    <property type="protein sequence ID" value="GHO84914.1"/>
    <property type="molecule type" value="Genomic_DNA"/>
</dbReference>
<dbReference type="Pfam" id="PF07859">
    <property type="entry name" value="Abhydrolase_3"/>
    <property type="match status" value="1"/>
</dbReference>
<dbReference type="SUPFAM" id="SSF53474">
    <property type="entry name" value="alpha/beta-Hydrolases"/>
    <property type="match status" value="1"/>
</dbReference>
<dbReference type="InterPro" id="IPR029058">
    <property type="entry name" value="AB_hydrolase_fold"/>
</dbReference>
<evidence type="ECO:0000259" key="2">
    <source>
        <dbReference type="Pfam" id="PF07859"/>
    </source>
</evidence>
<dbReference type="RefSeq" id="WP_201362536.1">
    <property type="nucleotide sequence ID" value="NZ_BNJJ01000007.1"/>
</dbReference>